<dbReference type="Proteomes" id="UP000078250">
    <property type="component" value="Unassembled WGS sequence"/>
</dbReference>
<evidence type="ECO:0000256" key="1">
    <source>
        <dbReference type="ARBA" id="ARBA00004141"/>
    </source>
</evidence>
<keyword evidence="6" id="KW-1003">Cell membrane</keyword>
<keyword evidence="4 6" id="KW-1133">Transmembrane helix</keyword>
<feature type="transmembrane region" description="Helical" evidence="6">
    <location>
        <begin position="74"/>
        <end position="94"/>
    </location>
</feature>
<dbReference type="InterPro" id="IPR002781">
    <property type="entry name" value="TM_pro_TauE-like"/>
</dbReference>
<name>A0AAJ3HUF9_PROHU</name>
<evidence type="ECO:0000313" key="8">
    <source>
        <dbReference type="Proteomes" id="UP000078250"/>
    </source>
</evidence>
<dbReference type="Pfam" id="PF01925">
    <property type="entry name" value="TauE"/>
    <property type="match status" value="1"/>
</dbReference>
<evidence type="ECO:0000256" key="6">
    <source>
        <dbReference type="RuleBase" id="RU363041"/>
    </source>
</evidence>
<evidence type="ECO:0000313" key="7">
    <source>
        <dbReference type="EMBL" id="OAT49483.1"/>
    </source>
</evidence>
<dbReference type="RefSeq" id="WP_064718711.1">
    <property type="nucleotide sequence ID" value="NZ_LXEV01000011.1"/>
</dbReference>
<feature type="transmembrane region" description="Helical" evidence="6">
    <location>
        <begin position="214"/>
        <end position="236"/>
    </location>
</feature>
<comment type="caution">
    <text evidence="7">The sequence shown here is derived from an EMBL/GenBank/DDBJ whole genome shotgun (WGS) entry which is preliminary data.</text>
</comment>
<dbReference type="AlphaFoldDB" id="A0AAJ3HUF9"/>
<feature type="transmembrane region" description="Helical" evidence="6">
    <location>
        <begin position="34"/>
        <end position="53"/>
    </location>
</feature>
<comment type="subcellular location">
    <subcellularLocation>
        <location evidence="6">Cell membrane</location>
        <topology evidence="6">Multi-pass membrane protein</topology>
    </subcellularLocation>
    <subcellularLocation>
        <location evidence="1">Membrane</location>
        <topology evidence="1">Multi-pass membrane protein</topology>
    </subcellularLocation>
</comment>
<evidence type="ECO:0000256" key="2">
    <source>
        <dbReference type="ARBA" id="ARBA00009142"/>
    </source>
</evidence>
<gene>
    <name evidence="7" type="ORF">M997_0699</name>
</gene>
<evidence type="ECO:0000256" key="5">
    <source>
        <dbReference type="ARBA" id="ARBA00023136"/>
    </source>
</evidence>
<keyword evidence="8" id="KW-1185">Reference proteome</keyword>
<accession>A0AAJ3HUF9</accession>
<dbReference type="EMBL" id="LXEV01000011">
    <property type="protein sequence ID" value="OAT49483.1"/>
    <property type="molecule type" value="Genomic_DNA"/>
</dbReference>
<organism evidence="7 8">
    <name type="scientific">Proteus hauseri ATCC 700826</name>
    <dbReference type="NCBI Taxonomy" id="1354271"/>
    <lineage>
        <taxon>Bacteria</taxon>
        <taxon>Pseudomonadati</taxon>
        <taxon>Pseudomonadota</taxon>
        <taxon>Gammaproteobacteria</taxon>
        <taxon>Enterobacterales</taxon>
        <taxon>Morganellaceae</taxon>
        <taxon>Proteus</taxon>
    </lineage>
</organism>
<keyword evidence="3 6" id="KW-0812">Transmembrane</keyword>
<evidence type="ECO:0000256" key="4">
    <source>
        <dbReference type="ARBA" id="ARBA00022989"/>
    </source>
</evidence>
<dbReference type="PANTHER" id="PTHR43701:SF2">
    <property type="entry name" value="MEMBRANE TRANSPORTER PROTEIN YJNA-RELATED"/>
    <property type="match status" value="1"/>
</dbReference>
<dbReference type="InterPro" id="IPR051598">
    <property type="entry name" value="TSUP/Inactive_protease-like"/>
</dbReference>
<dbReference type="PANTHER" id="PTHR43701">
    <property type="entry name" value="MEMBRANE TRANSPORTER PROTEIN MJ0441-RELATED"/>
    <property type="match status" value="1"/>
</dbReference>
<proteinExistence type="inferred from homology"/>
<feature type="transmembrane region" description="Helical" evidence="6">
    <location>
        <begin position="106"/>
        <end position="129"/>
    </location>
</feature>
<comment type="similarity">
    <text evidence="2 6">Belongs to the 4-toluene sulfonate uptake permease (TSUP) (TC 2.A.102) family.</text>
</comment>
<feature type="transmembrane region" description="Helical" evidence="6">
    <location>
        <begin position="150"/>
        <end position="176"/>
    </location>
</feature>
<sequence>MLLVTILAVGAAIGLIISTTGVGGGVIVLPVLTYFFGMDALMAVATANLLSMLMKVTSSYMHFRLGNIPFKRALIVLGIMLPSTFLASIFVNYLGSLNEYQQQVEWGINALVVAAIVFSLFLFIQRMFFSLPTKTVNDSTELVPLNIRALLLPAISAGVVLGATGVGGGVVVLPLLLRYANLSIKQAIGTSIFTTTLLSGSSALAYMQDGHTDVHLALMLFLGSLISIPLSKWLLTRMPDRVFQYATLFLIICSAVMMLARLF</sequence>
<protein>
    <recommendedName>
        <fullName evidence="6">Probable membrane transporter protein</fullName>
    </recommendedName>
</protein>
<dbReference type="GO" id="GO:0005886">
    <property type="term" value="C:plasma membrane"/>
    <property type="evidence" value="ECO:0007669"/>
    <property type="project" value="UniProtKB-SubCell"/>
</dbReference>
<keyword evidence="5 6" id="KW-0472">Membrane</keyword>
<reference evidence="7 8" key="1">
    <citation type="submission" date="2016-04" db="EMBL/GenBank/DDBJ databases">
        <title>ATOL: Assembling a taxonomically balanced genome-scale reconstruction of the evolutionary history of the Enterobacteriaceae.</title>
        <authorList>
            <person name="Plunkett G.III."/>
            <person name="Neeno-Eckwall E.C."/>
            <person name="Glasner J.D."/>
            <person name="Perna N.T."/>
        </authorList>
    </citation>
    <scope>NUCLEOTIDE SEQUENCE [LARGE SCALE GENOMIC DNA]</scope>
    <source>
        <strain evidence="7 8">ATCC 700826</strain>
    </source>
</reference>
<evidence type="ECO:0000256" key="3">
    <source>
        <dbReference type="ARBA" id="ARBA00022692"/>
    </source>
</evidence>
<feature type="transmembrane region" description="Helical" evidence="6">
    <location>
        <begin position="242"/>
        <end position="260"/>
    </location>
</feature>
<feature type="transmembrane region" description="Helical" evidence="6">
    <location>
        <begin position="188"/>
        <end position="207"/>
    </location>
</feature>